<evidence type="ECO:0000313" key="3">
    <source>
        <dbReference type="EMBL" id="MDT0593765.1"/>
    </source>
</evidence>
<keyword evidence="4" id="KW-1185">Reference proteome</keyword>
<dbReference type="Gene3D" id="3.40.50.300">
    <property type="entry name" value="P-loop containing nucleotide triphosphate hydrolases"/>
    <property type="match status" value="1"/>
</dbReference>
<organism evidence="3 4">
    <name type="scientific">Glaciecola petra</name>
    <dbReference type="NCBI Taxonomy" id="3075602"/>
    <lineage>
        <taxon>Bacteria</taxon>
        <taxon>Pseudomonadati</taxon>
        <taxon>Pseudomonadota</taxon>
        <taxon>Gammaproteobacteria</taxon>
        <taxon>Alteromonadales</taxon>
        <taxon>Alteromonadaceae</taxon>
        <taxon>Glaciecola</taxon>
    </lineage>
</organism>
<protein>
    <submittedName>
        <fullName evidence="3">DUF6316 family protein</fullName>
    </submittedName>
</protein>
<comment type="caution">
    <text evidence="3">The sequence shown here is derived from an EMBL/GenBank/DDBJ whole genome shotgun (WGS) entry which is preliminary data.</text>
</comment>
<reference evidence="3 4" key="1">
    <citation type="submission" date="2023-09" db="EMBL/GenBank/DDBJ databases">
        <authorList>
            <person name="Rey-Velasco X."/>
        </authorList>
    </citation>
    <scope>NUCLEOTIDE SEQUENCE [LARGE SCALE GENOMIC DNA]</scope>
    <source>
        <strain evidence="3 4">P117</strain>
    </source>
</reference>
<dbReference type="InterPro" id="IPR045630">
    <property type="entry name" value="DUF6316"/>
</dbReference>
<name>A0ABU2ZMY1_9ALTE</name>
<dbReference type="EMBL" id="JAVRHX010000001">
    <property type="protein sequence ID" value="MDT0593765.1"/>
    <property type="molecule type" value="Genomic_DNA"/>
</dbReference>
<evidence type="ECO:0000259" key="2">
    <source>
        <dbReference type="Pfam" id="PF19837"/>
    </source>
</evidence>
<feature type="domain" description="DUF6316" evidence="2">
    <location>
        <begin position="130"/>
        <end position="170"/>
    </location>
</feature>
<accession>A0ABU2ZMY1</accession>
<dbReference type="Proteomes" id="UP001253545">
    <property type="component" value="Unassembled WGS sequence"/>
</dbReference>
<feature type="compositionally biased region" description="Polar residues" evidence="1">
    <location>
        <begin position="8"/>
        <end position="24"/>
    </location>
</feature>
<gene>
    <name evidence="3" type="ORF">RM552_02765</name>
</gene>
<sequence>MAIENDIDNSQAAQTNESSTPSTNWFKSKMRNIQRWWARRKVKVTEDIVPYRRLALQFVHDKTQSPTMLVVSTDKDDSVAHSCVLLTMALTSIVKKPVLLIDISNTGSAIPDLLGCQSRAGESGTFTPDARKKRFYENDEGWFFNTREGETIGPFLSLEDAKLELENYIENDLFTTDGTTTSKTNQFILTSQAKNIDYMSAVSAGLHGSLENKSEDEAMRQIADLINEVQDNYEYVIFYAGYLLDSSTALKVAPHAGRVVLASIENKTGQKEYLDAAKTLRLCDVNYYVNMLVKISGKARASSTINT</sequence>
<evidence type="ECO:0000313" key="4">
    <source>
        <dbReference type="Proteomes" id="UP001253545"/>
    </source>
</evidence>
<dbReference type="Pfam" id="PF19837">
    <property type="entry name" value="DUF6316"/>
    <property type="match status" value="1"/>
</dbReference>
<proteinExistence type="predicted"/>
<evidence type="ECO:0000256" key="1">
    <source>
        <dbReference type="SAM" id="MobiDB-lite"/>
    </source>
</evidence>
<feature type="region of interest" description="Disordered" evidence="1">
    <location>
        <begin position="1"/>
        <end position="24"/>
    </location>
</feature>
<dbReference type="InterPro" id="IPR027417">
    <property type="entry name" value="P-loop_NTPase"/>
</dbReference>
<dbReference type="RefSeq" id="WP_311367266.1">
    <property type="nucleotide sequence ID" value="NZ_JAVRHX010000001.1"/>
</dbReference>